<dbReference type="CDD" id="cd08761">
    <property type="entry name" value="Cyt_b561_CYB561D2_like"/>
    <property type="match status" value="1"/>
</dbReference>
<evidence type="ECO:0000256" key="12">
    <source>
        <dbReference type="SAM" id="Phobius"/>
    </source>
</evidence>
<evidence type="ECO:0000256" key="8">
    <source>
        <dbReference type="ARBA" id="ARBA00022989"/>
    </source>
</evidence>
<keyword evidence="4" id="KW-0349">Heme</keyword>
<dbReference type="Gene3D" id="1.20.120.1770">
    <property type="match status" value="1"/>
</dbReference>
<feature type="transmembrane region" description="Helical" evidence="12">
    <location>
        <begin position="253"/>
        <end position="273"/>
    </location>
</feature>
<dbReference type="InterPro" id="IPR045150">
    <property type="entry name" value="CYB561D1/2"/>
</dbReference>
<evidence type="ECO:0000256" key="5">
    <source>
        <dbReference type="ARBA" id="ARBA00022692"/>
    </source>
</evidence>
<evidence type="ECO:0000313" key="14">
    <source>
        <dbReference type="EMBL" id="KAJ3572816.1"/>
    </source>
</evidence>
<evidence type="ECO:0000256" key="3">
    <source>
        <dbReference type="ARBA" id="ARBA00022448"/>
    </source>
</evidence>
<dbReference type="GO" id="GO:0046872">
    <property type="term" value="F:metal ion binding"/>
    <property type="evidence" value="ECO:0007669"/>
    <property type="project" value="UniProtKB-KW"/>
</dbReference>
<feature type="compositionally biased region" description="Polar residues" evidence="11">
    <location>
        <begin position="9"/>
        <end position="21"/>
    </location>
</feature>
<evidence type="ECO:0000256" key="1">
    <source>
        <dbReference type="ARBA" id="ARBA00001970"/>
    </source>
</evidence>
<feature type="domain" description="Cytochrome b561" evidence="13">
    <location>
        <begin position="116"/>
        <end position="250"/>
    </location>
</feature>
<comment type="subcellular location">
    <subcellularLocation>
        <location evidence="2">Membrane</location>
        <topology evidence="2">Multi-pass membrane protein</topology>
    </subcellularLocation>
</comment>
<keyword evidence="3" id="KW-0813">Transport</keyword>
<comment type="cofactor">
    <cofactor evidence="1">
        <name>heme b</name>
        <dbReference type="ChEBI" id="CHEBI:60344"/>
    </cofactor>
</comment>
<feature type="transmembrane region" description="Helical" evidence="12">
    <location>
        <begin position="82"/>
        <end position="102"/>
    </location>
</feature>
<evidence type="ECO:0000256" key="10">
    <source>
        <dbReference type="ARBA" id="ARBA00023136"/>
    </source>
</evidence>
<feature type="transmembrane region" description="Helical" evidence="12">
    <location>
        <begin position="153"/>
        <end position="175"/>
    </location>
</feature>
<keyword evidence="15" id="KW-1185">Reference proteome</keyword>
<evidence type="ECO:0000313" key="15">
    <source>
        <dbReference type="Proteomes" id="UP001213000"/>
    </source>
</evidence>
<feature type="transmembrane region" description="Helical" evidence="12">
    <location>
        <begin position="229"/>
        <end position="247"/>
    </location>
</feature>
<feature type="transmembrane region" description="Helical" evidence="12">
    <location>
        <begin position="114"/>
        <end position="132"/>
    </location>
</feature>
<sequence>MPAAVPLNTPKTRLGVSNNEADQERLLSTDNSDSEDNAGFGVDDNDSGSAQPNQASTSTNIIGMGIDEEGLVKPEGRRGDGWARNVAFTSIALLTGTTWFLVLANNPFNLKWFAFHPPLQSLALCFFTYGVMTLQPTSQPKTKAAGFIRHQTAVFYFGFPLILAGTSAAVLHKILEDYKHFQSWHATFGLLCIVWLLVQVFLGAGSVWNGGSLFGGGMRAKAIWKYHRLSGYILFTLMLYTAHLGWGEKTAGKWVRIVVYTIAPLATGISVWFRVRTSKMKFF</sequence>
<dbReference type="AlphaFoldDB" id="A0AAD5W3X6"/>
<dbReference type="PANTHER" id="PTHR15422:SF45">
    <property type="entry name" value="CYTOCHROME B561 DOMAIN-CONTAINING PROTEIN"/>
    <property type="match status" value="1"/>
</dbReference>
<keyword evidence="8 12" id="KW-1133">Transmembrane helix</keyword>
<feature type="region of interest" description="Disordered" evidence="11">
    <location>
        <begin position="1"/>
        <end position="60"/>
    </location>
</feature>
<feature type="transmembrane region" description="Helical" evidence="12">
    <location>
        <begin position="187"/>
        <end position="208"/>
    </location>
</feature>
<keyword evidence="9" id="KW-0408">Iron</keyword>
<dbReference type="EMBL" id="JANIEX010000127">
    <property type="protein sequence ID" value="KAJ3572816.1"/>
    <property type="molecule type" value="Genomic_DNA"/>
</dbReference>
<evidence type="ECO:0000259" key="13">
    <source>
        <dbReference type="Pfam" id="PF03188"/>
    </source>
</evidence>
<proteinExistence type="predicted"/>
<dbReference type="Pfam" id="PF03188">
    <property type="entry name" value="Cytochrom_B561"/>
    <property type="match status" value="1"/>
</dbReference>
<dbReference type="GO" id="GO:0140575">
    <property type="term" value="F:transmembrane monodehydroascorbate reductase activity"/>
    <property type="evidence" value="ECO:0007669"/>
    <property type="project" value="InterPro"/>
</dbReference>
<evidence type="ECO:0000256" key="2">
    <source>
        <dbReference type="ARBA" id="ARBA00004141"/>
    </source>
</evidence>
<evidence type="ECO:0000256" key="9">
    <source>
        <dbReference type="ARBA" id="ARBA00023004"/>
    </source>
</evidence>
<name>A0AAD5W3X6_9AGAR</name>
<organism evidence="14 15">
    <name type="scientific">Leucocoprinus birnbaumii</name>
    <dbReference type="NCBI Taxonomy" id="56174"/>
    <lineage>
        <taxon>Eukaryota</taxon>
        <taxon>Fungi</taxon>
        <taxon>Dikarya</taxon>
        <taxon>Basidiomycota</taxon>
        <taxon>Agaricomycotina</taxon>
        <taxon>Agaricomycetes</taxon>
        <taxon>Agaricomycetidae</taxon>
        <taxon>Agaricales</taxon>
        <taxon>Agaricineae</taxon>
        <taxon>Agaricaceae</taxon>
        <taxon>Leucocoprinus</taxon>
    </lineage>
</organism>
<evidence type="ECO:0000256" key="7">
    <source>
        <dbReference type="ARBA" id="ARBA00022982"/>
    </source>
</evidence>
<evidence type="ECO:0000256" key="11">
    <source>
        <dbReference type="SAM" id="MobiDB-lite"/>
    </source>
</evidence>
<gene>
    <name evidence="14" type="ORF">NP233_g2837</name>
</gene>
<dbReference type="InterPro" id="IPR006593">
    <property type="entry name" value="Cyt_b561/ferric_Rdtase_TM"/>
</dbReference>
<keyword evidence="10 12" id="KW-0472">Membrane</keyword>
<evidence type="ECO:0000256" key="6">
    <source>
        <dbReference type="ARBA" id="ARBA00022723"/>
    </source>
</evidence>
<dbReference type="Proteomes" id="UP001213000">
    <property type="component" value="Unassembled WGS sequence"/>
</dbReference>
<keyword evidence="6" id="KW-0479">Metal-binding</keyword>
<dbReference type="PANTHER" id="PTHR15422">
    <property type="entry name" value="OS05G0565100 PROTEIN"/>
    <property type="match status" value="1"/>
</dbReference>
<comment type="caution">
    <text evidence="14">The sequence shown here is derived from an EMBL/GenBank/DDBJ whole genome shotgun (WGS) entry which is preliminary data.</text>
</comment>
<evidence type="ECO:0000256" key="4">
    <source>
        <dbReference type="ARBA" id="ARBA00022617"/>
    </source>
</evidence>
<keyword evidence="7" id="KW-0249">Electron transport</keyword>
<reference evidence="14" key="1">
    <citation type="submission" date="2022-07" db="EMBL/GenBank/DDBJ databases">
        <title>Genome Sequence of Leucocoprinus birnbaumii.</title>
        <authorList>
            <person name="Buettner E."/>
        </authorList>
    </citation>
    <scope>NUCLEOTIDE SEQUENCE</scope>
    <source>
        <strain evidence="14">VT141</strain>
    </source>
</reference>
<feature type="compositionally biased region" description="Polar residues" evidence="11">
    <location>
        <begin position="47"/>
        <end position="60"/>
    </location>
</feature>
<dbReference type="GO" id="GO:0016020">
    <property type="term" value="C:membrane"/>
    <property type="evidence" value="ECO:0007669"/>
    <property type="project" value="UniProtKB-SubCell"/>
</dbReference>
<protein>
    <recommendedName>
        <fullName evidence="13">Cytochrome b561 domain-containing protein</fullName>
    </recommendedName>
</protein>
<accession>A0AAD5W3X6</accession>
<keyword evidence="5 12" id="KW-0812">Transmembrane</keyword>